<keyword evidence="7 13" id="KW-0479">Metal-binding</keyword>
<keyword evidence="9 14" id="KW-0560">Oxidoreductase</keyword>
<dbReference type="PRINTS" id="PR00465">
    <property type="entry name" value="EP450IV"/>
</dbReference>
<comment type="subcellular location">
    <subcellularLocation>
        <location evidence="2">Membrane</location>
    </subcellularLocation>
</comment>
<dbReference type="InterPro" id="IPR002403">
    <property type="entry name" value="Cyt_P450_E_grp-IV"/>
</dbReference>
<evidence type="ECO:0000256" key="9">
    <source>
        <dbReference type="ARBA" id="ARBA00023002"/>
    </source>
</evidence>
<keyword evidence="10 13" id="KW-0408">Iron</keyword>
<evidence type="ECO:0000256" key="1">
    <source>
        <dbReference type="ARBA" id="ARBA00001971"/>
    </source>
</evidence>
<dbReference type="InterPro" id="IPR001128">
    <property type="entry name" value="Cyt_P450"/>
</dbReference>
<evidence type="ECO:0000256" key="6">
    <source>
        <dbReference type="ARBA" id="ARBA00022692"/>
    </source>
</evidence>
<feature type="transmembrane region" description="Helical" evidence="15">
    <location>
        <begin position="6"/>
        <end position="22"/>
    </location>
</feature>
<evidence type="ECO:0000256" key="15">
    <source>
        <dbReference type="SAM" id="Phobius"/>
    </source>
</evidence>
<evidence type="ECO:0000256" key="11">
    <source>
        <dbReference type="ARBA" id="ARBA00023033"/>
    </source>
</evidence>
<comment type="cofactor">
    <cofactor evidence="1 13">
        <name>heme</name>
        <dbReference type="ChEBI" id="CHEBI:30413"/>
    </cofactor>
</comment>
<keyword evidence="5 13" id="KW-0349">Heme</keyword>
<dbReference type="GO" id="GO:0004497">
    <property type="term" value="F:monooxygenase activity"/>
    <property type="evidence" value="ECO:0007669"/>
    <property type="project" value="UniProtKB-KW"/>
</dbReference>
<dbReference type="AlphaFoldDB" id="A0AAD7D1N9"/>
<dbReference type="GO" id="GO:0020037">
    <property type="term" value="F:heme binding"/>
    <property type="evidence" value="ECO:0007669"/>
    <property type="project" value="InterPro"/>
</dbReference>
<evidence type="ECO:0000313" key="16">
    <source>
        <dbReference type="EMBL" id="KAJ7674202.1"/>
    </source>
</evidence>
<organism evidence="16 17">
    <name type="scientific">Mycena rosella</name>
    <name type="common">Pink bonnet</name>
    <name type="synonym">Agaricus rosellus</name>
    <dbReference type="NCBI Taxonomy" id="1033263"/>
    <lineage>
        <taxon>Eukaryota</taxon>
        <taxon>Fungi</taxon>
        <taxon>Dikarya</taxon>
        <taxon>Basidiomycota</taxon>
        <taxon>Agaricomycotina</taxon>
        <taxon>Agaricomycetes</taxon>
        <taxon>Agaricomycetidae</taxon>
        <taxon>Agaricales</taxon>
        <taxon>Marasmiineae</taxon>
        <taxon>Mycenaceae</taxon>
        <taxon>Mycena</taxon>
    </lineage>
</organism>
<keyword evidence="12 15" id="KW-0472">Membrane</keyword>
<evidence type="ECO:0000256" key="14">
    <source>
        <dbReference type="RuleBase" id="RU000461"/>
    </source>
</evidence>
<dbReference type="Proteomes" id="UP001221757">
    <property type="component" value="Unassembled WGS sequence"/>
</dbReference>
<evidence type="ECO:0000256" key="5">
    <source>
        <dbReference type="ARBA" id="ARBA00022617"/>
    </source>
</evidence>
<dbReference type="GO" id="GO:0016705">
    <property type="term" value="F:oxidoreductase activity, acting on paired donors, with incorporation or reduction of molecular oxygen"/>
    <property type="evidence" value="ECO:0007669"/>
    <property type="project" value="InterPro"/>
</dbReference>
<feature type="binding site" description="axial binding residue" evidence="13">
    <location>
        <position position="486"/>
    </location>
    <ligand>
        <name>heme</name>
        <dbReference type="ChEBI" id="CHEBI:30413"/>
    </ligand>
    <ligandPart>
        <name>Fe</name>
        <dbReference type="ChEBI" id="CHEBI:18248"/>
    </ligandPart>
</feature>
<name>A0AAD7D1N9_MYCRO</name>
<comment type="pathway">
    <text evidence="3">Secondary metabolite biosynthesis; terpenoid biosynthesis.</text>
</comment>
<protein>
    <submittedName>
        <fullName evidence="16">Cytochrome P450</fullName>
    </submittedName>
</protein>
<dbReference type="PROSITE" id="PS00086">
    <property type="entry name" value="CYTOCHROME_P450"/>
    <property type="match status" value="1"/>
</dbReference>
<dbReference type="PANTHER" id="PTHR24305">
    <property type="entry name" value="CYTOCHROME P450"/>
    <property type="match status" value="1"/>
</dbReference>
<evidence type="ECO:0000256" key="10">
    <source>
        <dbReference type="ARBA" id="ARBA00023004"/>
    </source>
</evidence>
<evidence type="ECO:0000256" key="12">
    <source>
        <dbReference type="ARBA" id="ARBA00023136"/>
    </source>
</evidence>
<evidence type="ECO:0000256" key="2">
    <source>
        <dbReference type="ARBA" id="ARBA00004370"/>
    </source>
</evidence>
<evidence type="ECO:0000313" key="17">
    <source>
        <dbReference type="Proteomes" id="UP001221757"/>
    </source>
</evidence>
<evidence type="ECO:0000256" key="7">
    <source>
        <dbReference type="ARBA" id="ARBA00022723"/>
    </source>
</evidence>
<dbReference type="GO" id="GO:0016020">
    <property type="term" value="C:membrane"/>
    <property type="evidence" value="ECO:0007669"/>
    <property type="project" value="UniProtKB-SubCell"/>
</dbReference>
<dbReference type="PANTHER" id="PTHR24305:SF166">
    <property type="entry name" value="CYTOCHROME P450 12A4, MITOCHONDRIAL-RELATED"/>
    <property type="match status" value="1"/>
</dbReference>
<keyword evidence="8 15" id="KW-1133">Transmembrane helix</keyword>
<evidence type="ECO:0000256" key="8">
    <source>
        <dbReference type="ARBA" id="ARBA00022989"/>
    </source>
</evidence>
<evidence type="ECO:0000256" key="4">
    <source>
        <dbReference type="ARBA" id="ARBA00010617"/>
    </source>
</evidence>
<proteinExistence type="inferred from homology"/>
<sequence length="545" mass="61468">MSSLLIRGAFVLVAILLTRWFWHRRAVQKIMNNIPGPKPRSFWTGNLAEIYSVSGWDFHQELTEKYGGVVRINALFGDKQVYVFDPKALHQIVVKDQDIFEEPDTFIRGTRVLFGEGILSTLGDQHRKQRKRLNPVFSIAHLRHMVPVFSSVGKKLRAVLESKAQNGPQELWMSRTALELVGQAGLGYSFDPLTDDEVPPYITSVKQLQITLIRMALALQYILPWAVRIGSPRFRRFIVNIFPWRDLHAGRDILDTMYDTAIHIYQTKKKALEAGDEAISAQIAQGKDIISILMKDNNLASSTDRLSEDEIIGQVHHRRVQHCTLTTIPATSAALTRTLHLLAQHQDIQDKLRQEIRSAQKEGVDLSYDDLSSRLEYLDAICRETLRLYPPVSFITRTARKDVVLTTSNPVTMADGAATTQIPIPAETEIIISIIASNRNAAIWGPDCLEWKPKRWLASLPKTVGDAHLPGIYSNLMTFGGGGRACIGFKFSQLEMKVILSLLVERFRFSLSDKNITWQMSSIAVPVLDKNSTKPQLPLKVELAK</sequence>
<dbReference type="PRINTS" id="PR00385">
    <property type="entry name" value="P450"/>
</dbReference>
<accession>A0AAD7D1N9</accession>
<keyword evidence="17" id="KW-1185">Reference proteome</keyword>
<reference evidence="16" key="1">
    <citation type="submission" date="2023-03" db="EMBL/GenBank/DDBJ databases">
        <title>Massive genome expansion in bonnet fungi (Mycena s.s.) driven by repeated elements and novel gene families across ecological guilds.</title>
        <authorList>
            <consortium name="Lawrence Berkeley National Laboratory"/>
            <person name="Harder C.B."/>
            <person name="Miyauchi S."/>
            <person name="Viragh M."/>
            <person name="Kuo A."/>
            <person name="Thoen E."/>
            <person name="Andreopoulos B."/>
            <person name="Lu D."/>
            <person name="Skrede I."/>
            <person name="Drula E."/>
            <person name="Henrissat B."/>
            <person name="Morin E."/>
            <person name="Kohler A."/>
            <person name="Barry K."/>
            <person name="LaButti K."/>
            <person name="Morin E."/>
            <person name="Salamov A."/>
            <person name="Lipzen A."/>
            <person name="Mereny Z."/>
            <person name="Hegedus B."/>
            <person name="Baldrian P."/>
            <person name="Stursova M."/>
            <person name="Weitz H."/>
            <person name="Taylor A."/>
            <person name="Grigoriev I.V."/>
            <person name="Nagy L.G."/>
            <person name="Martin F."/>
            <person name="Kauserud H."/>
        </authorList>
    </citation>
    <scope>NUCLEOTIDE SEQUENCE</scope>
    <source>
        <strain evidence="16">CBHHK067</strain>
    </source>
</reference>
<dbReference type="InterPro" id="IPR017972">
    <property type="entry name" value="Cyt_P450_CS"/>
</dbReference>
<dbReference type="SUPFAM" id="SSF48264">
    <property type="entry name" value="Cytochrome P450"/>
    <property type="match status" value="1"/>
</dbReference>
<comment type="caution">
    <text evidence="16">The sequence shown here is derived from an EMBL/GenBank/DDBJ whole genome shotgun (WGS) entry which is preliminary data.</text>
</comment>
<dbReference type="Gene3D" id="1.10.630.10">
    <property type="entry name" value="Cytochrome P450"/>
    <property type="match status" value="1"/>
</dbReference>
<comment type="similarity">
    <text evidence="4 14">Belongs to the cytochrome P450 family.</text>
</comment>
<keyword evidence="11 14" id="KW-0503">Monooxygenase</keyword>
<dbReference type="CDD" id="cd11069">
    <property type="entry name" value="CYP_FUM15-like"/>
    <property type="match status" value="1"/>
</dbReference>
<dbReference type="GO" id="GO:0005506">
    <property type="term" value="F:iron ion binding"/>
    <property type="evidence" value="ECO:0007669"/>
    <property type="project" value="InterPro"/>
</dbReference>
<dbReference type="InterPro" id="IPR050121">
    <property type="entry name" value="Cytochrome_P450_monoxygenase"/>
</dbReference>
<dbReference type="InterPro" id="IPR036396">
    <property type="entry name" value="Cyt_P450_sf"/>
</dbReference>
<evidence type="ECO:0000256" key="13">
    <source>
        <dbReference type="PIRSR" id="PIRSR602403-1"/>
    </source>
</evidence>
<gene>
    <name evidence="16" type="ORF">B0H17DRAFT_1161803</name>
</gene>
<dbReference type="Pfam" id="PF00067">
    <property type="entry name" value="p450"/>
    <property type="match status" value="1"/>
</dbReference>
<evidence type="ECO:0000256" key="3">
    <source>
        <dbReference type="ARBA" id="ARBA00004721"/>
    </source>
</evidence>
<dbReference type="EMBL" id="JARKIE010000158">
    <property type="protein sequence ID" value="KAJ7674202.1"/>
    <property type="molecule type" value="Genomic_DNA"/>
</dbReference>
<keyword evidence="6 15" id="KW-0812">Transmembrane</keyword>